<gene>
    <name evidence="1" type="ORF">IAC13_03280</name>
</gene>
<organism evidence="1 2">
    <name type="scientific">Candidatus Scybalomonas excrementavium</name>
    <dbReference type="NCBI Taxonomy" id="2840943"/>
    <lineage>
        <taxon>Bacteria</taxon>
        <taxon>Bacillati</taxon>
        <taxon>Bacillota</taxon>
        <taxon>Clostridia</taxon>
        <taxon>Lachnospirales</taxon>
        <taxon>Lachnospiraceae</taxon>
        <taxon>Lachnospiraceae incertae sedis</taxon>
        <taxon>Candidatus Scybalomonas</taxon>
    </lineage>
</organism>
<evidence type="ECO:0000313" key="2">
    <source>
        <dbReference type="Proteomes" id="UP000823618"/>
    </source>
</evidence>
<feature type="non-terminal residue" evidence="1">
    <location>
        <position position="42"/>
    </location>
</feature>
<protein>
    <submittedName>
        <fullName evidence="1">Anti-sigma F factor antagonist</fullName>
    </submittedName>
</protein>
<comment type="caution">
    <text evidence="1">The sequence shown here is derived from an EMBL/GenBank/DDBJ whole genome shotgun (WGS) entry which is preliminary data.</text>
</comment>
<reference evidence="1" key="2">
    <citation type="journal article" date="2021" name="PeerJ">
        <title>Extensive microbial diversity within the chicken gut microbiome revealed by metagenomics and culture.</title>
        <authorList>
            <person name="Gilroy R."/>
            <person name="Ravi A."/>
            <person name="Getino M."/>
            <person name="Pursley I."/>
            <person name="Horton D.L."/>
            <person name="Alikhan N.F."/>
            <person name="Baker D."/>
            <person name="Gharbi K."/>
            <person name="Hall N."/>
            <person name="Watson M."/>
            <person name="Adriaenssens E.M."/>
            <person name="Foster-Nyarko E."/>
            <person name="Jarju S."/>
            <person name="Secka A."/>
            <person name="Antonio M."/>
            <person name="Oren A."/>
            <person name="Chaudhuri R.R."/>
            <person name="La Ragione R."/>
            <person name="Hildebrand F."/>
            <person name="Pallen M.J."/>
        </authorList>
    </citation>
    <scope>NUCLEOTIDE SEQUENCE</scope>
    <source>
        <strain evidence="1">E3-2379</strain>
    </source>
</reference>
<accession>A0A9D9HZA2</accession>
<dbReference type="AlphaFoldDB" id="A0A9D9HZA2"/>
<name>A0A9D9HZA2_9FIRM</name>
<sequence>MEVEISYQGMYLIIGLSGELDQHMADQIRSQIDHGLLKEGIQ</sequence>
<reference evidence="1" key="1">
    <citation type="submission" date="2020-10" db="EMBL/GenBank/DDBJ databases">
        <authorList>
            <person name="Gilroy R."/>
        </authorList>
    </citation>
    <scope>NUCLEOTIDE SEQUENCE</scope>
    <source>
        <strain evidence="1">E3-2379</strain>
    </source>
</reference>
<dbReference type="EMBL" id="JADIML010000090">
    <property type="protein sequence ID" value="MBO8462938.1"/>
    <property type="molecule type" value="Genomic_DNA"/>
</dbReference>
<evidence type="ECO:0000313" key="1">
    <source>
        <dbReference type="EMBL" id="MBO8462938.1"/>
    </source>
</evidence>
<proteinExistence type="predicted"/>
<dbReference type="Proteomes" id="UP000823618">
    <property type="component" value="Unassembled WGS sequence"/>
</dbReference>